<accession>A0A9D1H148</accession>
<organism evidence="8 9">
    <name type="scientific">Candidatus Ornithomonoglobus intestinigallinarum</name>
    <dbReference type="NCBI Taxonomy" id="2840894"/>
    <lineage>
        <taxon>Bacteria</taxon>
        <taxon>Bacillati</taxon>
        <taxon>Bacillota</taxon>
        <taxon>Clostridia</taxon>
        <taxon>Candidatus Ornithomonoglobus</taxon>
    </lineage>
</organism>
<dbReference type="AlphaFoldDB" id="A0A9D1H148"/>
<dbReference type="EMBL" id="DVLU01000003">
    <property type="protein sequence ID" value="HIT84338.1"/>
    <property type="molecule type" value="Genomic_DNA"/>
</dbReference>
<dbReference type="PROSITE" id="PS00137">
    <property type="entry name" value="SUBTILASE_HIS"/>
    <property type="match status" value="1"/>
</dbReference>
<dbReference type="GO" id="GO:0004252">
    <property type="term" value="F:serine-type endopeptidase activity"/>
    <property type="evidence" value="ECO:0007669"/>
    <property type="project" value="UniProtKB-UniRule"/>
</dbReference>
<keyword evidence="3 5" id="KW-0378">Hydrolase</keyword>
<dbReference type="SUPFAM" id="SSF52743">
    <property type="entry name" value="Subtilisin-like"/>
    <property type="match status" value="1"/>
</dbReference>
<evidence type="ECO:0000313" key="8">
    <source>
        <dbReference type="EMBL" id="HIT84338.1"/>
    </source>
</evidence>
<evidence type="ECO:0000256" key="5">
    <source>
        <dbReference type="PROSITE-ProRule" id="PRU01240"/>
    </source>
</evidence>
<evidence type="ECO:0000256" key="2">
    <source>
        <dbReference type="ARBA" id="ARBA00022670"/>
    </source>
</evidence>
<sequence length="479" mass="52148">MSFLKTTVTAAALLAAALVSASLCHAEEDGYIIKLEENTASLMSIDEETRDAAAEAELEPLIPEIGLYYSEEVPQGLDCEYAEPNMRAELYDTYDYSYLQNSATPAYEFELANIYSMWDIGAYGDGVKIAVIDTGCNSYKGMEIYEAYNYVKHGSEPYDPYDCADNMGHGTRVCGMISAPYGRNVLTVGTARKAKLVSLKFADGEEDSSKITEGGTSYEMIMAINDAVSRFECDIINISSGFNETSPKGLEDAIDYAVSKGVVVVAAAGNDGDTSKCYPASYDNVISVGSVDESGTVSSFSNHNDCVFIAAPGEKVRAVHPEDYKYYRVSGTSFSSPFVCGVIASMLGIDDTLTVDEIKTIIAETSRDMGEPGRDPYYGWGIIDAGAIVDRLLEGKDYYVSPLDVCAADGLYEVRVKRNGDLPEPVGIWCAYSGGRPVDIDMHSLEFDGDIGIMRYEKPENTELKYFLWDSMSAMVPIG</sequence>
<feature type="active site" description="Charge relay system" evidence="5">
    <location>
        <position position="133"/>
    </location>
</feature>
<comment type="caution">
    <text evidence="8">The sequence shown here is derived from an EMBL/GenBank/DDBJ whole genome shotgun (WGS) entry which is preliminary data.</text>
</comment>
<dbReference type="InterPro" id="IPR000209">
    <property type="entry name" value="Peptidase_S8/S53_dom"/>
</dbReference>
<feature type="chain" id="PRO_5039088620" evidence="6">
    <location>
        <begin position="27"/>
        <end position="479"/>
    </location>
</feature>
<dbReference type="InterPro" id="IPR050131">
    <property type="entry name" value="Peptidase_S8_subtilisin-like"/>
</dbReference>
<keyword evidence="2 5" id="KW-0645">Protease</keyword>
<dbReference type="PANTHER" id="PTHR43806:SF11">
    <property type="entry name" value="CEREVISIN-RELATED"/>
    <property type="match status" value="1"/>
</dbReference>
<dbReference type="InterPro" id="IPR036852">
    <property type="entry name" value="Peptidase_S8/S53_dom_sf"/>
</dbReference>
<proteinExistence type="inferred from homology"/>
<evidence type="ECO:0000313" key="9">
    <source>
        <dbReference type="Proteomes" id="UP000824165"/>
    </source>
</evidence>
<dbReference type="InterPro" id="IPR023828">
    <property type="entry name" value="Peptidase_S8_Ser-AS"/>
</dbReference>
<evidence type="ECO:0000256" key="3">
    <source>
        <dbReference type="ARBA" id="ARBA00022801"/>
    </source>
</evidence>
<dbReference type="PROSITE" id="PS51892">
    <property type="entry name" value="SUBTILASE"/>
    <property type="match status" value="1"/>
</dbReference>
<keyword evidence="6" id="KW-0732">Signal</keyword>
<keyword evidence="4 5" id="KW-0720">Serine protease</keyword>
<comment type="similarity">
    <text evidence="1 5">Belongs to the peptidase S8 family.</text>
</comment>
<protein>
    <submittedName>
        <fullName evidence="8">S8 family serine peptidase</fullName>
    </submittedName>
</protein>
<dbReference type="InterPro" id="IPR015500">
    <property type="entry name" value="Peptidase_S8_subtilisin-rel"/>
</dbReference>
<evidence type="ECO:0000259" key="7">
    <source>
        <dbReference type="Pfam" id="PF00082"/>
    </source>
</evidence>
<evidence type="ECO:0000256" key="1">
    <source>
        <dbReference type="ARBA" id="ARBA00011073"/>
    </source>
</evidence>
<feature type="active site" description="Charge relay system" evidence="5">
    <location>
        <position position="169"/>
    </location>
</feature>
<feature type="signal peptide" evidence="6">
    <location>
        <begin position="1"/>
        <end position="26"/>
    </location>
</feature>
<name>A0A9D1H148_9FIRM</name>
<reference evidence="8" key="2">
    <citation type="journal article" date="2021" name="PeerJ">
        <title>Extensive microbial diversity within the chicken gut microbiome revealed by metagenomics and culture.</title>
        <authorList>
            <person name="Gilroy R."/>
            <person name="Ravi A."/>
            <person name="Getino M."/>
            <person name="Pursley I."/>
            <person name="Horton D.L."/>
            <person name="Alikhan N.F."/>
            <person name="Baker D."/>
            <person name="Gharbi K."/>
            <person name="Hall N."/>
            <person name="Watson M."/>
            <person name="Adriaenssens E.M."/>
            <person name="Foster-Nyarko E."/>
            <person name="Jarju S."/>
            <person name="Secka A."/>
            <person name="Antonio M."/>
            <person name="Oren A."/>
            <person name="Chaudhuri R.R."/>
            <person name="La Ragione R."/>
            <person name="Hildebrand F."/>
            <person name="Pallen M.J."/>
        </authorList>
    </citation>
    <scope>NUCLEOTIDE SEQUENCE</scope>
    <source>
        <strain evidence="8">CHK181-108</strain>
    </source>
</reference>
<feature type="active site" description="Charge relay system" evidence="5">
    <location>
        <position position="333"/>
    </location>
</feature>
<reference evidence="8" key="1">
    <citation type="submission" date="2020-10" db="EMBL/GenBank/DDBJ databases">
        <authorList>
            <person name="Gilroy R."/>
        </authorList>
    </citation>
    <scope>NUCLEOTIDE SEQUENCE</scope>
    <source>
        <strain evidence="8">CHK181-108</strain>
    </source>
</reference>
<dbReference type="PRINTS" id="PR00723">
    <property type="entry name" value="SUBTILISIN"/>
</dbReference>
<dbReference type="InterPro" id="IPR022398">
    <property type="entry name" value="Peptidase_S8_His-AS"/>
</dbReference>
<evidence type="ECO:0000256" key="6">
    <source>
        <dbReference type="SAM" id="SignalP"/>
    </source>
</evidence>
<dbReference type="Pfam" id="PF00082">
    <property type="entry name" value="Peptidase_S8"/>
    <property type="match status" value="1"/>
</dbReference>
<dbReference type="PANTHER" id="PTHR43806">
    <property type="entry name" value="PEPTIDASE S8"/>
    <property type="match status" value="1"/>
</dbReference>
<feature type="domain" description="Peptidase S8/S53" evidence="7">
    <location>
        <begin position="124"/>
        <end position="381"/>
    </location>
</feature>
<dbReference type="GO" id="GO:0006508">
    <property type="term" value="P:proteolysis"/>
    <property type="evidence" value="ECO:0007669"/>
    <property type="project" value="UniProtKB-KW"/>
</dbReference>
<dbReference type="Proteomes" id="UP000824165">
    <property type="component" value="Unassembled WGS sequence"/>
</dbReference>
<evidence type="ECO:0000256" key="4">
    <source>
        <dbReference type="ARBA" id="ARBA00022825"/>
    </source>
</evidence>
<dbReference type="Gene3D" id="3.40.50.200">
    <property type="entry name" value="Peptidase S8/S53 domain"/>
    <property type="match status" value="1"/>
</dbReference>
<dbReference type="PROSITE" id="PS00138">
    <property type="entry name" value="SUBTILASE_SER"/>
    <property type="match status" value="1"/>
</dbReference>
<gene>
    <name evidence="8" type="ORF">IAA60_00370</name>
</gene>